<dbReference type="Proteomes" id="UP001221757">
    <property type="component" value="Unassembled WGS sequence"/>
</dbReference>
<reference evidence="1" key="1">
    <citation type="submission" date="2023-03" db="EMBL/GenBank/DDBJ databases">
        <title>Massive genome expansion in bonnet fungi (Mycena s.s.) driven by repeated elements and novel gene families across ecological guilds.</title>
        <authorList>
            <consortium name="Lawrence Berkeley National Laboratory"/>
            <person name="Harder C.B."/>
            <person name="Miyauchi S."/>
            <person name="Viragh M."/>
            <person name="Kuo A."/>
            <person name="Thoen E."/>
            <person name="Andreopoulos B."/>
            <person name="Lu D."/>
            <person name="Skrede I."/>
            <person name="Drula E."/>
            <person name="Henrissat B."/>
            <person name="Morin E."/>
            <person name="Kohler A."/>
            <person name="Barry K."/>
            <person name="LaButti K."/>
            <person name="Morin E."/>
            <person name="Salamov A."/>
            <person name="Lipzen A."/>
            <person name="Mereny Z."/>
            <person name="Hegedus B."/>
            <person name="Baldrian P."/>
            <person name="Stursova M."/>
            <person name="Weitz H."/>
            <person name="Taylor A."/>
            <person name="Grigoriev I.V."/>
            <person name="Nagy L.G."/>
            <person name="Martin F."/>
            <person name="Kauserud H."/>
        </authorList>
    </citation>
    <scope>NUCLEOTIDE SEQUENCE</scope>
    <source>
        <strain evidence="1">CBHHK067</strain>
    </source>
</reference>
<dbReference type="AlphaFoldDB" id="A0AAD7H2T6"/>
<protein>
    <submittedName>
        <fullName evidence="1">Uncharacterized protein</fullName>
    </submittedName>
</protein>
<accession>A0AAD7H2T6</accession>
<evidence type="ECO:0000313" key="1">
    <source>
        <dbReference type="EMBL" id="KAJ7710560.1"/>
    </source>
</evidence>
<keyword evidence="2" id="KW-1185">Reference proteome</keyword>
<proteinExistence type="predicted"/>
<organism evidence="1 2">
    <name type="scientific">Mycena rosella</name>
    <name type="common">Pink bonnet</name>
    <name type="synonym">Agaricus rosellus</name>
    <dbReference type="NCBI Taxonomy" id="1033263"/>
    <lineage>
        <taxon>Eukaryota</taxon>
        <taxon>Fungi</taxon>
        <taxon>Dikarya</taxon>
        <taxon>Basidiomycota</taxon>
        <taxon>Agaricomycotina</taxon>
        <taxon>Agaricomycetes</taxon>
        <taxon>Agaricomycetidae</taxon>
        <taxon>Agaricales</taxon>
        <taxon>Marasmiineae</taxon>
        <taxon>Mycenaceae</taxon>
        <taxon>Mycena</taxon>
    </lineage>
</organism>
<comment type="caution">
    <text evidence="1">The sequence shown here is derived from an EMBL/GenBank/DDBJ whole genome shotgun (WGS) entry which is preliminary data.</text>
</comment>
<name>A0AAD7H2T6_MYCRO</name>
<sequence>MALHEGVEVVLAALATSTSPRRPGAVELGAEIEPDEHVEERLEHVAWVDTLCRGGVRVRDEIVGSEADDVESRYGPAQIEIALGASRGPRSKSNPAILVLEKVFFQKSSRFGISDAKAASALGNWVRAVVHFLVSEPRGNATAYTAKVPPDRLQLGWSQVYQLQLYLVSAGIQVVASCTYQVAATACFHVFPRWQPGRLIIWHTVRDIEDGALEVFDPFDVHEALKRGRQLEEVCCQCRRRQRNA</sequence>
<gene>
    <name evidence="1" type="ORF">B0H17DRAFT_1123695</name>
</gene>
<dbReference type="EMBL" id="JARKIE010000001">
    <property type="protein sequence ID" value="KAJ7710560.1"/>
    <property type="molecule type" value="Genomic_DNA"/>
</dbReference>
<evidence type="ECO:0000313" key="2">
    <source>
        <dbReference type="Proteomes" id="UP001221757"/>
    </source>
</evidence>